<dbReference type="KEGG" id="tpol:Mal48_45590"/>
<dbReference type="PANTHER" id="PTHR35889:SF3">
    <property type="entry name" value="F-BOX DOMAIN-CONTAINING PROTEIN"/>
    <property type="match status" value="1"/>
</dbReference>
<dbReference type="SUPFAM" id="SSF46626">
    <property type="entry name" value="Cytochrome c"/>
    <property type="match status" value="1"/>
</dbReference>
<dbReference type="EMBL" id="CP036267">
    <property type="protein sequence ID" value="QDT35283.1"/>
    <property type="molecule type" value="Genomic_DNA"/>
</dbReference>
<evidence type="ECO:0000259" key="3">
    <source>
        <dbReference type="Pfam" id="PF07635"/>
    </source>
</evidence>
<feature type="domain" description="DUF1549" evidence="1">
    <location>
        <begin position="121"/>
        <end position="326"/>
    </location>
</feature>
<accession>A0A517QUJ6</accession>
<dbReference type="RefSeq" id="WP_197441888.1">
    <property type="nucleotide sequence ID" value="NZ_CP036267.1"/>
</dbReference>
<dbReference type="PANTHER" id="PTHR35889">
    <property type="entry name" value="CYCLOINULO-OLIGOSACCHARIDE FRUCTANOTRANSFERASE-RELATED"/>
    <property type="match status" value="1"/>
</dbReference>
<dbReference type="InterPro" id="IPR011429">
    <property type="entry name" value="Cyt_c_Planctomycete-type"/>
</dbReference>
<protein>
    <submittedName>
        <fullName evidence="4">Planctomycete cytochrome C</fullName>
    </submittedName>
</protein>
<dbReference type="Pfam" id="PF07583">
    <property type="entry name" value="PSCyt2"/>
    <property type="match status" value="1"/>
</dbReference>
<reference evidence="4 5" key="1">
    <citation type="submission" date="2019-02" db="EMBL/GenBank/DDBJ databases">
        <title>Deep-cultivation of Planctomycetes and their phenomic and genomic characterization uncovers novel biology.</title>
        <authorList>
            <person name="Wiegand S."/>
            <person name="Jogler M."/>
            <person name="Boedeker C."/>
            <person name="Pinto D."/>
            <person name="Vollmers J."/>
            <person name="Rivas-Marin E."/>
            <person name="Kohn T."/>
            <person name="Peeters S.H."/>
            <person name="Heuer A."/>
            <person name="Rast P."/>
            <person name="Oberbeckmann S."/>
            <person name="Bunk B."/>
            <person name="Jeske O."/>
            <person name="Meyerdierks A."/>
            <person name="Storesund J.E."/>
            <person name="Kallscheuer N."/>
            <person name="Luecker S."/>
            <person name="Lage O.M."/>
            <person name="Pohl T."/>
            <person name="Merkel B.J."/>
            <person name="Hornburger P."/>
            <person name="Mueller R.-W."/>
            <person name="Bruemmer F."/>
            <person name="Labrenz M."/>
            <person name="Spormann A.M."/>
            <person name="Op den Camp H."/>
            <person name="Overmann J."/>
            <person name="Amann R."/>
            <person name="Jetten M.S.M."/>
            <person name="Mascher T."/>
            <person name="Medema M.H."/>
            <person name="Devos D.P."/>
            <person name="Kaster A.-K."/>
            <person name="Ovreas L."/>
            <person name="Rohde M."/>
            <person name="Galperin M.Y."/>
            <person name="Jogler C."/>
        </authorList>
    </citation>
    <scope>NUCLEOTIDE SEQUENCE [LARGE SCALE GENOMIC DNA]</scope>
    <source>
        <strain evidence="4 5">Mal48</strain>
    </source>
</reference>
<dbReference type="Pfam" id="PF07635">
    <property type="entry name" value="PSCyt1"/>
    <property type="match status" value="1"/>
</dbReference>
<name>A0A517QUJ6_9PLAN</name>
<gene>
    <name evidence="4" type="ORF">Mal48_45590</name>
</gene>
<keyword evidence="5" id="KW-1185">Reference proteome</keyword>
<evidence type="ECO:0000313" key="4">
    <source>
        <dbReference type="EMBL" id="QDT35283.1"/>
    </source>
</evidence>
<feature type="domain" description="DUF1553" evidence="2">
    <location>
        <begin position="652"/>
        <end position="909"/>
    </location>
</feature>
<dbReference type="InterPro" id="IPR022655">
    <property type="entry name" value="DUF1553"/>
</dbReference>
<sequence length="960" mass="108148">MVDFGREIRPILSNHCFQCHGSDEGTREADMRLDLREAAIEAGAINLDELSESELLQRIKSHDDSIKMPPEEVNKPLTPQQISTLELWVKQGAEYGDHWAFERIEKPAIPETSQDPWCRNEIDAFVLRKLQGANLKHSPEANRETLIRRLYQDLLGLLPNPTEVADFVNDKSPQAYQKLVDRLLASPHYGERWGRHWLDQARYADSQGYTIDGPRVMWPYRDWVINAINDDMPFDQFTIEQIAGDLLPNATKSQQVATAFHRNTMINQEGGVKPDEYRNEALIDRTNTTGAVWLGLTVGCTQCHSHKFDPISHDEYYSLYAFFNDAADSNNTGPTVDVYEEEMFGWSDEQYQQLAELKKLQKSIVELEKQIKDETGLEKVEWDWVKPHLVKHETESGVPLSLLDEGSFLVKEKPAPNETFKVTLGPPDSNGSGENSITAIRLRVLPHDSLPSNGPGYASNGNFVLTDFSIFVQGEEQPLDRAWADHSQPKFDVSGAIDNDAKSGWAINVNSAQAKAGKKMNAPHEAVFTFLKPVNLQDAAIEVVMKHASNSNYLVGHFAFDVTSTPVPGAEDQSELKAELAAAKKQAAKLKSLLPGQGKPVRQMVIQQQAKIPATYRLIRGDFLDPDEEGGALSPTVPAALMTGQEKPEFKNRLDLAHWLVSRDNPLTARVTVNRVWAKYFGRGLVETENDFGFQGTQPTHPELLDWLSVSLMENGWSMKELHRFIVSSATYRQASDFKPEHLKKDPGNYLLARQSRFRVEAEIVRDQALSASGLLTPDLGGPSVYPPQPDGVYNFTQSKKSWPTETGADRYRRTMYTMFYRSAPYPLLSTFDTPDFSTTCTRRVRSNTPLQSLTMANDVVFQEFAAGLAKRVTNDESIKSLSDQLKQLFRFTLIRTPNPAEIDVLNHFYHRELERFQATPKAAEEYVQADSEGTDPLQLAALTSLARVLLNTDEFMTRN</sequence>
<evidence type="ECO:0000259" key="1">
    <source>
        <dbReference type="Pfam" id="PF07583"/>
    </source>
</evidence>
<evidence type="ECO:0000259" key="2">
    <source>
        <dbReference type="Pfam" id="PF07587"/>
    </source>
</evidence>
<dbReference type="InterPro" id="IPR036909">
    <property type="entry name" value="Cyt_c-like_dom_sf"/>
</dbReference>
<dbReference type="Pfam" id="PF07587">
    <property type="entry name" value="PSD1"/>
    <property type="match status" value="1"/>
</dbReference>
<feature type="domain" description="Cytochrome C Planctomycete-type" evidence="3">
    <location>
        <begin position="16"/>
        <end position="72"/>
    </location>
</feature>
<dbReference type="GO" id="GO:0020037">
    <property type="term" value="F:heme binding"/>
    <property type="evidence" value="ECO:0007669"/>
    <property type="project" value="InterPro"/>
</dbReference>
<dbReference type="Proteomes" id="UP000315724">
    <property type="component" value="Chromosome"/>
</dbReference>
<proteinExistence type="predicted"/>
<evidence type="ECO:0000313" key="5">
    <source>
        <dbReference type="Proteomes" id="UP000315724"/>
    </source>
</evidence>
<organism evidence="4 5">
    <name type="scientific">Thalassoglobus polymorphus</name>
    <dbReference type="NCBI Taxonomy" id="2527994"/>
    <lineage>
        <taxon>Bacteria</taxon>
        <taxon>Pseudomonadati</taxon>
        <taxon>Planctomycetota</taxon>
        <taxon>Planctomycetia</taxon>
        <taxon>Planctomycetales</taxon>
        <taxon>Planctomycetaceae</taxon>
        <taxon>Thalassoglobus</taxon>
    </lineage>
</organism>
<dbReference type="GO" id="GO:0009055">
    <property type="term" value="F:electron transfer activity"/>
    <property type="evidence" value="ECO:0007669"/>
    <property type="project" value="InterPro"/>
</dbReference>
<dbReference type="InterPro" id="IPR011444">
    <property type="entry name" value="DUF1549"/>
</dbReference>
<dbReference type="AlphaFoldDB" id="A0A517QUJ6"/>